<organism evidence="2 3">
    <name type="scientific">Rattus norvegicus</name>
    <name type="common">Rat</name>
    <dbReference type="NCBI Taxonomy" id="10116"/>
    <lineage>
        <taxon>Eukaryota</taxon>
        <taxon>Metazoa</taxon>
        <taxon>Chordata</taxon>
        <taxon>Craniata</taxon>
        <taxon>Vertebrata</taxon>
        <taxon>Euteleostomi</taxon>
        <taxon>Mammalia</taxon>
        <taxon>Eutheria</taxon>
        <taxon>Euarchontoglires</taxon>
        <taxon>Glires</taxon>
        <taxon>Rodentia</taxon>
        <taxon>Myomorpha</taxon>
        <taxon>Muroidea</taxon>
        <taxon>Muridae</taxon>
        <taxon>Murinae</taxon>
        <taxon>Rattus</taxon>
    </lineage>
</organism>
<protein>
    <submittedName>
        <fullName evidence="2">RCG24570</fullName>
    </submittedName>
</protein>
<evidence type="ECO:0000313" key="2">
    <source>
        <dbReference type="EMBL" id="EDM08398.1"/>
    </source>
</evidence>
<proteinExistence type="predicted"/>
<dbReference type="Proteomes" id="UP000234681">
    <property type="component" value="Chromosome 1"/>
</dbReference>
<dbReference type="AlphaFoldDB" id="A6JBM1"/>
<feature type="signal peptide" evidence="1">
    <location>
        <begin position="1"/>
        <end position="19"/>
    </location>
</feature>
<gene>
    <name evidence="2" type="ORF">rCG_24570</name>
</gene>
<sequence length="148" mass="16861">MQTPGFWWLSFWNTHTAASLQRFDMWWVPYGQRPLQRSPGWRRPSLVLASWTSYEAATGLDVDTDGPSACKVWVLQDVTMLGRERPLACWTENIQDIQEAHWWTGQGTVTLSPIGCLPGDCLSPVPLTQRCFSPALSELWWLQGYSTS</sequence>
<evidence type="ECO:0000256" key="1">
    <source>
        <dbReference type="SAM" id="SignalP"/>
    </source>
</evidence>
<evidence type="ECO:0000313" key="3">
    <source>
        <dbReference type="Proteomes" id="UP000234681"/>
    </source>
</evidence>
<feature type="chain" id="PRO_5039917792" evidence="1">
    <location>
        <begin position="20"/>
        <end position="148"/>
    </location>
</feature>
<keyword evidence="1" id="KW-0732">Signal</keyword>
<dbReference type="EMBL" id="CH473980">
    <property type="protein sequence ID" value="EDM08398.1"/>
    <property type="molecule type" value="Genomic_DNA"/>
</dbReference>
<name>A6JBM1_RAT</name>
<accession>A6JBM1</accession>
<reference evidence="3" key="1">
    <citation type="submission" date="2005-09" db="EMBL/GenBank/DDBJ databases">
        <authorList>
            <person name="Mural R.J."/>
            <person name="Li P.W."/>
            <person name="Adams M.D."/>
            <person name="Amanatides P.G."/>
            <person name="Baden-Tillson H."/>
            <person name="Barnstead M."/>
            <person name="Chin S.H."/>
            <person name="Dew I."/>
            <person name="Evans C.A."/>
            <person name="Ferriera S."/>
            <person name="Flanigan M."/>
            <person name="Fosler C."/>
            <person name="Glodek A."/>
            <person name="Gu Z."/>
            <person name="Holt R.A."/>
            <person name="Jennings D."/>
            <person name="Kraft C.L."/>
            <person name="Lu F."/>
            <person name="Nguyen T."/>
            <person name="Nusskern D.R."/>
            <person name="Pfannkoch C.M."/>
            <person name="Sitter C."/>
            <person name="Sutton G.G."/>
            <person name="Venter J.C."/>
            <person name="Wang Z."/>
            <person name="Woodage T."/>
            <person name="Zheng X.H."/>
            <person name="Zhong F."/>
        </authorList>
    </citation>
    <scope>NUCLEOTIDE SEQUENCE [LARGE SCALE GENOMIC DNA]</scope>
    <source>
        <strain>BN</strain>
        <strain evidence="3">Sprague-Dawley</strain>
    </source>
</reference>